<proteinExistence type="predicted"/>
<accession>A0ABW5S9U6</accession>
<protein>
    <submittedName>
        <fullName evidence="1">Uncharacterized protein</fullName>
    </submittedName>
</protein>
<keyword evidence="2" id="KW-1185">Reference proteome</keyword>
<dbReference type="RefSeq" id="WP_253060696.1">
    <property type="nucleotide sequence ID" value="NZ_JAMXWM010000006.1"/>
</dbReference>
<dbReference type="EMBL" id="JBHUMQ010000049">
    <property type="protein sequence ID" value="MFD2695452.1"/>
    <property type="molecule type" value="Genomic_DNA"/>
</dbReference>
<name>A0ABW5S9U6_9BACL</name>
<dbReference type="Proteomes" id="UP001597399">
    <property type="component" value="Unassembled WGS sequence"/>
</dbReference>
<reference evidence="2" key="1">
    <citation type="journal article" date="2019" name="Int. J. Syst. Evol. Microbiol.">
        <title>The Global Catalogue of Microorganisms (GCM) 10K type strain sequencing project: providing services to taxonomists for standard genome sequencing and annotation.</title>
        <authorList>
            <consortium name="The Broad Institute Genomics Platform"/>
            <consortium name="The Broad Institute Genome Sequencing Center for Infectious Disease"/>
            <person name="Wu L."/>
            <person name="Ma J."/>
        </authorList>
    </citation>
    <scope>NUCLEOTIDE SEQUENCE [LARGE SCALE GENOMIC DNA]</scope>
    <source>
        <strain evidence="2">TISTR 2466</strain>
    </source>
</reference>
<evidence type="ECO:0000313" key="2">
    <source>
        <dbReference type="Proteomes" id="UP001597399"/>
    </source>
</evidence>
<organism evidence="1 2">
    <name type="scientific">Sporolactobacillus shoreicorticis</name>
    <dbReference type="NCBI Taxonomy" id="1923877"/>
    <lineage>
        <taxon>Bacteria</taxon>
        <taxon>Bacillati</taxon>
        <taxon>Bacillota</taxon>
        <taxon>Bacilli</taxon>
        <taxon>Bacillales</taxon>
        <taxon>Sporolactobacillaceae</taxon>
        <taxon>Sporolactobacillus</taxon>
    </lineage>
</organism>
<evidence type="ECO:0000313" key="1">
    <source>
        <dbReference type="EMBL" id="MFD2695452.1"/>
    </source>
</evidence>
<comment type="caution">
    <text evidence="1">The sequence shown here is derived from an EMBL/GenBank/DDBJ whole genome shotgun (WGS) entry which is preliminary data.</text>
</comment>
<gene>
    <name evidence="1" type="ORF">ACFSUE_17770</name>
</gene>
<sequence>MKRLYKWLLPSLIILTLIGTLLIRIHPPKDDKVPRTANRNLLSALTTDRAQYKPGQPVIFSLRTNEKSVRLNIQYYRLNQAIDQKSFNYARDIP</sequence>